<keyword evidence="11" id="KW-1185">Reference proteome</keyword>
<dbReference type="HAMAP" id="MF_00316">
    <property type="entry name" value="MobA"/>
    <property type="match status" value="1"/>
</dbReference>
<accession>A0ABS8YZV1</accession>
<comment type="caution">
    <text evidence="10">The sequence shown here is derived from an EMBL/GenBank/DDBJ whole genome shotgun (WGS) entry which is preliminary data.</text>
</comment>
<feature type="binding site" evidence="8">
    <location>
        <position position="101"/>
    </location>
    <ligand>
        <name>GTP</name>
        <dbReference type="ChEBI" id="CHEBI:37565"/>
    </ligand>
</feature>
<feature type="binding site" evidence="8">
    <location>
        <position position="21"/>
    </location>
    <ligand>
        <name>GTP</name>
        <dbReference type="ChEBI" id="CHEBI:37565"/>
    </ligand>
</feature>
<keyword evidence="5 8" id="KW-0460">Magnesium</keyword>
<comment type="catalytic activity">
    <reaction evidence="8">
        <text>Mo-molybdopterin + GTP + H(+) = Mo-molybdopterin guanine dinucleotide + diphosphate</text>
        <dbReference type="Rhea" id="RHEA:34243"/>
        <dbReference type="ChEBI" id="CHEBI:15378"/>
        <dbReference type="ChEBI" id="CHEBI:33019"/>
        <dbReference type="ChEBI" id="CHEBI:37565"/>
        <dbReference type="ChEBI" id="CHEBI:71302"/>
        <dbReference type="ChEBI" id="CHEBI:71310"/>
        <dbReference type="EC" id="2.7.7.77"/>
    </reaction>
</comment>
<comment type="subunit">
    <text evidence="8">Monomer.</text>
</comment>
<evidence type="ECO:0000256" key="3">
    <source>
        <dbReference type="ARBA" id="ARBA00022723"/>
    </source>
</evidence>
<keyword evidence="10" id="KW-0548">Nucleotidyltransferase</keyword>
<feature type="binding site" evidence="8">
    <location>
        <position position="67"/>
    </location>
    <ligand>
        <name>GTP</name>
        <dbReference type="ChEBI" id="CHEBI:37565"/>
    </ligand>
</feature>
<comment type="caution">
    <text evidence="8">Lacks conserved residue(s) required for the propagation of feature annotation.</text>
</comment>
<dbReference type="PANTHER" id="PTHR19136">
    <property type="entry name" value="MOLYBDENUM COFACTOR GUANYLYLTRANSFERASE"/>
    <property type="match status" value="1"/>
</dbReference>
<name>A0ABS8YZV1_9RHOB</name>
<dbReference type="RefSeq" id="WP_233677707.1">
    <property type="nucleotide sequence ID" value="NZ_JAJUOS010000012.1"/>
</dbReference>
<dbReference type="InterPro" id="IPR013482">
    <property type="entry name" value="Molybde_CF_guanTrfase"/>
</dbReference>
<comment type="subcellular location">
    <subcellularLocation>
        <location evidence="8">Cytoplasm</location>
    </subcellularLocation>
</comment>
<evidence type="ECO:0000256" key="8">
    <source>
        <dbReference type="HAMAP-Rule" id="MF_00316"/>
    </source>
</evidence>
<dbReference type="Pfam" id="PF12804">
    <property type="entry name" value="NTP_transf_3"/>
    <property type="match status" value="1"/>
</dbReference>
<keyword evidence="7 8" id="KW-0501">Molybdenum cofactor biosynthesis</keyword>
<dbReference type="EMBL" id="JAJUOS010000012">
    <property type="protein sequence ID" value="MCE5974670.1"/>
    <property type="molecule type" value="Genomic_DNA"/>
</dbReference>
<keyword evidence="6 8" id="KW-0342">GTP-binding</keyword>
<comment type="domain">
    <text evidence="8">The N-terminal domain determines nucleotide recognition and specific binding, while the C-terminal domain determines the specific binding to the target protein.</text>
</comment>
<evidence type="ECO:0000313" key="11">
    <source>
        <dbReference type="Proteomes" id="UP001521181"/>
    </source>
</evidence>
<dbReference type="SUPFAM" id="SSF53448">
    <property type="entry name" value="Nucleotide-diphospho-sugar transferases"/>
    <property type="match status" value="1"/>
</dbReference>
<evidence type="ECO:0000256" key="5">
    <source>
        <dbReference type="ARBA" id="ARBA00022842"/>
    </source>
</evidence>
<feature type="domain" description="MobA-like NTP transferase" evidence="9">
    <location>
        <begin position="5"/>
        <end position="159"/>
    </location>
</feature>
<dbReference type="InterPro" id="IPR029044">
    <property type="entry name" value="Nucleotide-diphossugar_trans"/>
</dbReference>
<protein>
    <recommendedName>
        <fullName evidence="8">Molybdenum cofactor guanylyltransferase</fullName>
        <shortName evidence="8">MoCo guanylyltransferase</shortName>
        <ecNumber evidence="8">2.7.7.77</ecNumber>
    </recommendedName>
    <alternativeName>
        <fullName evidence="8">GTP:molybdopterin guanylyltransferase</fullName>
    </alternativeName>
    <alternativeName>
        <fullName evidence="8">Mo-MPT guanylyltransferase</fullName>
    </alternativeName>
    <alternativeName>
        <fullName evidence="8">Molybdopterin guanylyltransferase</fullName>
    </alternativeName>
    <alternativeName>
        <fullName evidence="8">Molybdopterin-guanine dinucleotide synthase</fullName>
        <shortName evidence="8">MGD synthase</shortName>
    </alternativeName>
</protein>
<evidence type="ECO:0000256" key="1">
    <source>
        <dbReference type="ARBA" id="ARBA00022490"/>
    </source>
</evidence>
<dbReference type="Proteomes" id="UP001521181">
    <property type="component" value="Unassembled WGS sequence"/>
</dbReference>
<dbReference type="GO" id="GO:0061603">
    <property type="term" value="F:molybdenum cofactor guanylyltransferase activity"/>
    <property type="evidence" value="ECO:0007669"/>
    <property type="project" value="UniProtKB-EC"/>
</dbReference>
<evidence type="ECO:0000256" key="7">
    <source>
        <dbReference type="ARBA" id="ARBA00023150"/>
    </source>
</evidence>
<keyword evidence="1 8" id="KW-0963">Cytoplasm</keyword>
<evidence type="ECO:0000313" key="10">
    <source>
        <dbReference type="EMBL" id="MCE5974670.1"/>
    </source>
</evidence>
<dbReference type="CDD" id="cd02503">
    <property type="entry name" value="MobA"/>
    <property type="match status" value="1"/>
</dbReference>
<sequence>MVIAGLILAGGQGRRMGGADKALLSLAGRPLIAHVAARLAPQVGGIAISANGDAGRFADLACPVLPDAPGHRGEGPLAGILAGLEWAEAQGADLLATASCDTPFLPADLVARLVAAGAPAMAASHGRQHPTAALWPVSHRAALAELFASGERRMRVALAGAAEVAFDALPDPFANINTPDDLSEAEARMRA</sequence>
<dbReference type="EC" id="2.7.7.77" evidence="8"/>
<feature type="binding site" evidence="8">
    <location>
        <begin position="8"/>
        <end position="10"/>
    </location>
    <ligand>
        <name>GTP</name>
        <dbReference type="ChEBI" id="CHEBI:37565"/>
    </ligand>
</feature>
<keyword evidence="2 8" id="KW-0808">Transferase</keyword>
<keyword evidence="4 8" id="KW-0547">Nucleotide-binding</keyword>
<evidence type="ECO:0000256" key="6">
    <source>
        <dbReference type="ARBA" id="ARBA00023134"/>
    </source>
</evidence>
<evidence type="ECO:0000256" key="4">
    <source>
        <dbReference type="ARBA" id="ARBA00022741"/>
    </source>
</evidence>
<comment type="cofactor">
    <cofactor evidence="8">
        <name>Mg(2+)</name>
        <dbReference type="ChEBI" id="CHEBI:18420"/>
    </cofactor>
</comment>
<gene>
    <name evidence="8 10" type="primary">mobA</name>
    <name evidence="10" type="ORF">LZA78_14370</name>
</gene>
<proteinExistence type="inferred from homology"/>
<dbReference type="NCBIfam" id="TIGR02665">
    <property type="entry name" value="molyb_mobA"/>
    <property type="match status" value="1"/>
</dbReference>
<evidence type="ECO:0000259" key="9">
    <source>
        <dbReference type="Pfam" id="PF12804"/>
    </source>
</evidence>
<organism evidence="10 11">
    <name type="scientific">Rhodobacter flavimaris</name>
    <dbReference type="NCBI Taxonomy" id="2907145"/>
    <lineage>
        <taxon>Bacteria</taxon>
        <taxon>Pseudomonadati</taxon>
        <taxon>Pseudomonadota</taxon>
        <taxon>Alphaproteobacteria</taxon>
        <taxon>Rhodobacterales</taxon>
        <taxon>Rhodobacter group</taxon>
        <taxon>Rhodobacter</taxon>
    </lineage>
</organism>
<feature type="binding site" evidence="8">
    <location>
        <position position="101"/>
    </location>
    <ligand>
        <name>Mg(2+)</name>
        <dbReference type="ChEBI" id="CHEBI:18420"/>
    </ligand>
</feature>
<comment type="function">
    <text evidence="8">Transfers a GMP moiety from GTP to Mo-molybdopterin (Mo-MPT) cofactor (Moco or molybdenum cofactor) to form Mo-molybdopterin guanine dinucleotide (Mo-MGD) cofactor.</text>
</comment>
<dbReference type="PANTHER" id="PTHR19136:SF81">
    <property type="entry name" value="MOLYBDENUM COFACTOR GUANYLYLTRANSFERASE"/>
    <property type="match status" value="1"/>
</dbReference>
<dbReference type="InterPro" id="IPR025877">
    <property type="entry name" value="MobA-like_NTP_Trfase"/>
</dbReference>
<comment type="similarity">
    <text evidence="8">Belongs to the MobA family.</text>
</comment>
<dbReference type="Gene3D" id="3.90.550.10">
    <property type="entry name" value="Spore Coat Polysaccharide Biosynthesis Protein SpsA, Chain A"/>
    <property type="match status" value="1"/>
</dbReference>
<reference evidence="10 11" key="1">
    <citation type="submission" date="2021-12" db="EMBL/GenBank/DDBJ databases">
        <title>Sinirhodobacter sp. WL0062 is a bacterium isolated from seawater.</title>
        <authorList>
            <person name="Wang L."/>
            <person name="He W."/>
            <person name="Zhang D.-F."/>
        </authorList>
    </citation>
    <scope>NUCLEOTIDE SEQUENCE [LARGE SCALE GENOMIC DNA]</scope>
    <source>
        <strain evidence="10 11">WL0062</strain>
    </source>
</reference>
<evidence type="ECO:0000256" key="2">
    <source>
        <dbReference type="ARBA" id="ARBA00022679"/>
    </source>
</evidence>
<keyword evidence="3 8" id="KW-0479">Metal-binding</keyword>